<dbReference type="Pfam" id="PF01844">
    <property type="entry name" value="HNH"/>
    <property type="match status" value="1"/>
</dbReference>
<proteinExistence type="inferred from homology"/>
<feature type="compositionally biased region" description="Gly residues" evidence="2">
    <location>
        <begin position="439"/>
        <end position="473"/>
    </location>
</feature>
<dbReference type="CDD" id="cd00085">
    <property type="entry name" value="HNHc"/>
    <property type="match status" value="1"/>
</dbReference>
<dbReference type="OrthoDB" id="3513062at2"/>
<evidence type="ECO:0000259" key="3">
    <source>
        <dbReference type="SMART" id="SM00507"/>
    </source>
</evidence>
<dbReference type="InterPro" id="IPR003615">
    <property type="entry name" value="HNH_nuc"/>
</dbReference>
<dbReference type="Gene3D" id="1.10.30.50">
    <property type="match status" value="1"/>
</dbReference>
<dbReference type="EMBL" id="UGRY01000002">
    <property type="protein sequence ID" value="SUA72751.1"/>
    <property type="molecule type" value="Genomic_DNA"/>
</dbReference>
<keyword evidence="5" id="KW-1185">Reference proteome</keyword>
<name>A0A378Y8B5_9NOCA</name>
<feature type="region of interest" description="Disordered" evidence="2">
    <location>
        <begin position="439"/>
        <end position="625"/>
    </location>
</feature>
<feature type="domain" description="HNH nuclease" evidence="3">
    <location>
        <begin position="361"/>
        <end position="413"/>
    </location>
</feature>
<evidence type="ECO:0000313" key="4">
    <source>
        <dbReference type="EMBL" id="SUA72751.1"/>
    </source>
</evidence>
<evidence type="ECO:0000256" key="2">
    <source>
        <dbReference type="SAM" id="MobiDB-lite"/>
    </source>
</evidence>
<dbReference type="GO" id="GO:0004519">
    <property type="term" value="F:endonuclease activity"/>
    <property type="evidence" value="ECO:0007669"/>
    <property type="project" value="InterPro"/>
</dbReference>
<dbReference type="AlphaFoldDB" id="A0A378Y8B5"/>
<dbReference type="InterPro" id="IPR003870">
    <property type="entry name" value="DUF222"/>
</dbReference>
<dbReference type="SMART" id="SM00507">
    <property type="entry name" value="HNHc"/>
    <property type="match status" value="1"/>
</dbReference>
<comment type="similarity">
    <text evidence="1">Belongs to the Rv1128c/1148c/1588c/1702c/1945/3466 family.</text>
</comment>
<accession>A0A378Y8B5</accession>
<gene>
    <name evidence="4" type="ORF">NCTC1934_00180</name>
</gene>
<evidence type="ECO:0000313" key="5">
    <source>
        <dbReference type="Proteomes" id="UP000255467"/>
    </source>
</evidence>
<protein>
    <submittedName>
        <fullName evidence="4">Domain of uncharacterized function DUF222</fullName>
    </submittedName>
</protein>
<dbReference type="GO" id="GO:0003676">
    <property type="term" value="F:nucleic acid binding"/>
    <property type="evidence" value="ECO:0007669"/>
    <property type="project" value="InterPro"/>
</dbReference>
<dbReference type="Proteomes" id="UP000255467">
    <property type="component" value="Unassembled WGS sequence"/>
</dbReference>
<dbReference type="InterPro" id="IPR002711">
    <property type="entry name" value="HNH"/>
</dbReference>
<evidence type="ECO:0000256" key="1">
    <source>
        <dbReference type="ARBA" id="ARBA00023450"/>
    </source>
</evidence>
<feature type="compositionally biased region" description="Basic and acidic residues" evidence="2">
    <location>
        <begin position="584"/>
        <end position="604"/>
    </location>
</feature>
<organism evidence="4 5">
    <name type="scientific">Nocardia otitidiscaviarum</name>
    <dbReference type="NCBI Taxonomy" id="1823"/>
    <lineage>
        <taxon>Bacteria</taxon>
        <taxon>Bacillati</taxon>
        <taxon>Actinomycetota</taxon>
        <taxon>Actinomycetes</taxon>
        <taxon>Mycobacteriales</taxon>
        <taxon>Nocardiaceae</taxon>
        <taxon>Nocardia</taxon>
    </lineage>
</organism>
<dbReference type="GO" id="GO:0008270">
    <property type="term" value="F:zinc ion binding"/>
    <property type="evidence" value="ECO:0007669"/>
    <property type="project" value="InterPro"/>
</dbReference>
<feature type="compositionally biased region" description="Polar residues" evidence="2">
    <location>
        <begin position="512"/>
        <end position="526"/>
    </location>
</feature>
<feature type="compositionally biased region" description="Pro residues" evidence="2">
    <location>
        <begin position="540"/>
        <end position="549"/>
    </location>
</feature>
<sequence>MIPEGESQDGDTAADLRAAMGTLLATDLTGLSDTALVDVMREVESVRCRMAALSHRMIAEVESRHLWERAGAKGMRGYLIDVLRLSAAEAGARVRASVPLRPRSFCGEPGPALLPTTARLQAEGTISPEHARVIMRVMDRIPNAVPAQTQAEAEQQLARAASQMPPEYVSKVGHVLLSCLDPDGVLTNDDDRARRRELWVGKQRVDGMSEVKGVLDPQLRALLDVVLAKWARPGMCNPEDPDSPRMGPAAVDKDVVEAAARRDRRSAGQRNHDALKAFLASGGGPENLGSHRGVPVSVVLTMSLTDLHAGTGYAHTASGSVMSIPDALRMAEGSYPLLMLFDGKGLPLHLGRGRYRLASSWQRLACIAADRGCTRPGCEAPATMCAVHHMVPWLRGGRTDIDNLTLVCDRCHAQIPEDVEDPAGWATLGRGYSHGIAGGNSSGSGSDGSRGGNIGGGSIGGVGNRGGGVGSGRYPGRVVWAPPTRIDPGRVPRVNLHHHPEQWLTDAPGGQSPPTLSRSASPTLGQPMSPGLARSTPSVVGPPTPPPTLSQPTSPMSGQPKRSVVGRPMPPPLGRQGAGACDRPSPRRNDRNATDHHNRSDHHARTVPPQNAQQPDPTRGDHLRQ</sequence>
<dbReference type="Pfam" id="PF02720">
    <property type="entry name" value="DUF222"/>
    <property type="match status" value="1"/>
</dbReference>
<reference evidence="4 5" key="1">
    <citation type="submission" date="2018-06" db="EMBL/GenBank/DDBJ databases">
        <authorList>
            <consortium name="Pathogen Informatics"/>
            <person name="Doyle S."/>
        </authorList>
    </citation>
    <scope>NUCLEOTIDE SEQUENCE [LARGE SCALE GENOMIC DNA]</scope>
    <source>
        <strain evidence="4 5">NCTC1934</strain>
    </source>
</reference>
<dbReference type="RefSeq" id="WP_115061441.1">
    <property type="nucleotide sequence ID" value="NZ_UGRY01000002.1"/>
</dbReference>